<reference evidence="1 2" key="1">
    <citation type="submission" date="2018-09" db="EMBL/GenBank/DDBJ databases">
        <title>Nocardia yunnanensis sp. nov., an actinomycete isolated from a soil sample.</title>
        <authorList>
            <person name="Zhang J."/>
        </authorList>
    </citation>
    <scope>NUCLEOTIDE SEQUENCE [LARGE SCALE GENOMIC DNA]</scope>
    <source>
        <strain evidence="1 2">CFHS0054</strain>
    </source>
</reference>
<protein>
    <recommendedName>
        <fullName evidence="3">PE domain-containing protein</fullName>
    </recommendedName>
</protein>
<dbReference type="EMBL" id="CP032568">
    <property type="protein sequence ID" value="AYF73917.1"/>
    <property type="molecule type" value="Genomic_DNA"/>
</dbReference>
<dbReference type="InterPro" id="IPR022536">
    <property type="entry name" value="EspC"/>
</dbReference>
<proteinExistence type="predicted"/>
<evidence type="ECO:0000313" key="1">
    <source>
        <dbReference type="EMBL" id="AYF73917.1"/>
    </source>
</evidence>
<keyword evidence="2" id="KW-1185">Reference proteome</keyword>
<sequence length="116" mass="12275">MNRFRKGDGVRVSVQELKAAATTIDGLADEVGKVSLSDDTAGAYMLMGELRAGPATAAALPSVEPAERQAVSVAVGRYQEIAAIMRTSASWYLDTDVQIAARFDAIEDLNSGVMPQ</sequence>
<dbReference type="Proteomes" id="UP000267164">
    <property type="component" value="Chromosome"/>
</dbReference>
<dbReference type="Pfam" id="PF10824">
    <property type="entry name" value="T7SS_ESX_EspC"/>
    <property type="match status" value="1"/>
</dbReference>
<dbReference type="AlphaFoldDB" id="A0A386Z9J9"/>
<dbReference type="OrthoDB" id="4558917at2"/>
<dbReference type="GO" id="GO:0009306">
    <property type="term" value="P:protein secretion"/>
    <property type="evidence" value="ECO:0007669"/>
    <property type="project" value="InterPro"/>
</dbReference>
<dbReference type="KEGG" id="nyu:D7D52_08630"/>
<accession>A0A386Z9J9</accession>
<organism evidence="1 2">
    <name type="scientific">Nocardia yunnanensis</name>
    <dbReference type="NCBI Taxonomy" id="2382165"/>
    <lineage>
        <taxon>Bacteria</taxon>
        <taxon>Bacillati</taxon>
        <taxon>Actinomycetota</taxon>
        <taxon>Actinomycetes</taxon>
        <taxon>Mycobacteriales</taxon>
        <taxon>Nocardiaceae</taxon>
        <taxon>Nocardia</taxon>
    </lineage>
</organism>
<evidence type="ECO:0008006" key="3">
    <source>
        <dbReference type="Google" id="ProtNLM"/>
    </source>
</evidence>
<gene>
    <name evidence="1" type="ORF">D7D52_08630</name>
</gene>
<name>A0A386Z9J9_9NOCA</name>
<evidence type="ECO:0000313" key="2">
    <source>
        <dbReference type="Proteomes" id="UP000267164"/>
    </source>
</evidence>